<feature type="compositionally biased region" description="Pro residues" evidence="2">
    <location>
        <begin position="387"/>
        <end position="398"/>
    </location>
</feature>
<reference evidence="4 5" key="1">
    <citation type="journal article" date="2008" name="Nature">
        <title>The genome of Laccaria bicolor provides insights into mycorrhizal symbiosis.</title>
        <authorList>
            <person name="Martin F."/>
            <person name="Aerts A."/>
            <person name="Ahren D."/>
            <person name="Brun A."/>
            <person name="Danchin E.G.J."/>
            <person name="Duchaussoy F."/>
            <person name="Gibon J."/>
            <person name="Kohler A."/>
            <person name="Lindquist E."/>
            <person name="Pereda V."/>
            <person name="Salamov A."/>
            <person name="Shapiro H.J."/>
            <person name="Wuyts J."/>
            <person name="Blaudez D."/>
            <person name="Buee M."/>
            <person name="Brokstein P."/>
            <person name="Canbaeck B."/>
            <person name="Cohen D."/>
            <person name="Courty P.E."/>
            <person name="Coutinho P.M."/>
            <person name="Delaruelle C."/>
            <person name="Detter J.C."/>
            <person name="Deveau A."/>
            <person name="DiFazio S."/>
            <person name="Duplessis S."/>
            <person name="Fraissinet-Tachet L."/>
            <person name="Lucic E."/>
            <person name="Frey-Klett P."/>
            <person name="Fourrey C."/>
            <person name="Feussner I."/>
            <person name="Gay G."/>
            <person name="Grimwood J."/>
            <person name="Hoegger P.J."/>
            <person name="Jain P."/>
            <person name="Kilaru S."/>
            <person name="Labbe J."/>
            <person name="Lin Y.C."/>
            <person name="Legue V."/>
            <person name="Le Tacon F."/>
            <person name="Marmeisse R."/>
            <person name="Melayah D."/>
            <person name="Montanini B."/>
            <person name="Muratet M."/>
            <person name="Nehls U."/>
            <person name="Niculita-Hirzel H."/>
            <person name="Oudot-Le Secq M.P."/>
            <person name="Peter M."/>
            <person name="Quesneville H."/>
            <person name="Rajashekar B."/>
            <person name="Reich M."/>
            <person name="Rouhier N."/>
            <person name="Schmutz J."/>
            <person name="Yin T."/>
            <person name="Chalot M."/>
            <person name="Henrissat B."/>
            <person name="Kuees U."/>
            <person name="Lucas S."/>
            <person name="Van de Peer Y."/>
            <person name="Podila G.K."/>
            <person name="Polle A."/>
            <person name="Pukkila P.J."/>
            <person name="Richardson P.M."/>
            <person name="Rouze P."/>
            <person name="Sanders I.R."/>
            <person name="Stajich J.E."/>
            <person name="Tunlid A."/>
            <person name="Tuskan G."/>
            <person name="Grigoriev I.V."/>
        </authorList>
    </citation>
    <scope>NUCLEOTIDE SEQUENCE [LARGE SCALE GENOMIC DNA]</scope>
    <source>
        <strain evidence="5">S238N-H82 / ATCC MYA-4686</strain>
    </source>
</reference>
<dbReference type="OrthoDB" id="5560525at2759"/>
<dbReference type="SUPFAM" id="SSF144284">
    <property type="entry name" value="Sec2 N-terminal region"/>
    <property type="match status" value="1"/>
</dbReference>
<feature type="compositionally biased region" description="Basic and acidic residues" evidence="2">
    <location>
        <begin position="176"/>
        <end position="191"/>
    </location>
</feature>
<accession>B0DYD0</accession>
<dbReference type="GO" id="GO:0005085">
    <property type="term" value="F:guanyl-nucleotide exchange factor activity"/>
    <property type="evidence" value="ECO:0007669"/>
    <property type="project" value="InterPro"/>
</dbReference>
<keyword evidence="5" id="KW-1185">Reference proteome</keyword>
<proteinExistence type="predicted"/>
<dbReference type="InParanoid" id="B0DYD0"/>
<feature type="region of interest" description="Disordered" evidence="2">
    <location>
        <begin position="335"/>
        <end position="441"/>
    </location>
</feature>
<dbReference type="Proteomes" id="UP000001194">
    <property type="component" value="Unassembled WGS sequence"/>
</dbReference>
<dbReference type="EMBL" id="DS547150">
    <property type="protein sequence ID" value="EDR00365.1"/>
    <property type="molecule type" value="Genomic_DNA"/>
</dbReference>
<dbReference type="InterPro" id="IPR009449">
    <property type="entry name" value="Sec2_N"/>
</dbReference>
<dbReference type="Pfam" id="PF06428">
    <property type="entry name" value="Sec2p"/>
    <property type="match status" value="1"/>
</dbReference>
<gene>
    <name evidence="4" type="ORF">LACBIDRAFT_295788</name>
</gene>
<evidence type="ECO:0000256" key="2">
    <source>
        <dbReference type="SAM" id="MobiDB-lite"/>
    </source>
</evidence>
<dbReference type="PANTHER" id="PTHR14430">
    <property type="entry name" value="RABIN3-RELATED"/>
    <property type="match status" value="1"/>
</dbReference>
<dbReference type="GO" id="GO:0006887">
    <property type="term" value="P:exocytosis"/>
    <property type="evidence" value="ECO:0007669"/>
    <property type="project" value="TreeGrafter"/>
</dbReference>
<evidence type="ECO:0000259" key="3">
    <source>
        <dbReference type="Pfam" id="PF06428"/>
    </source>
</evidence>
<evidence type="ECO:0000256" key="1">
    <source>
        <dbReference type="ARBA" id="ARBA00023054"/>
    </source>
</evidence>
<feature type="domain" description="GDP/GTP exchange factor Sec2 N-terminal" evidence="3">
    <location>
        <begin position="257"/>
        <end position="324"/>
    </location>
</feature>
<feature type="region of interest" description="Disordered" evidence="2">
    <location>
        <begin position="165"/>
        <end position="256"/>
    </location>
</feature>
<feature type="compositionally biased region" description="Low complexity" evidence="2">
    <location>
        <begin position="399"/>
        <end position="412"/>
    </location>
</feature>
<sequence length="534" mass="58604">MPNATAVTMITEGFSPRIDVLLESDHAILLLPSCEHLVLFFHHLNSPPIVAAAFYLGFMLHFPSSLQANGQARPQSLNATQQKSSSDPLFLKIEEELHDARRVRTHGQEDDLKLALDMVINRVAEMSTLLSDAYKSQAELEVQLNVAKSNLQLVISNNEMLEDALKRESSTQSRDVGWRRTSGRDDNRSTLERSQSMDYAYSVETPSPPVSANTDNRFFKFRFSSSTAPPSRPSSSARPGTSSSALSSPSMPSLPSHVKELEELTAELAKERAAKKTIIDEKAALEAELESLSQALFEEANKMVATERMKRAETEEELKEVRQEKEALRSALRLIEGENFTLRSTDNVGSPKLEDLVARPRSHTRSSSEIGVKSRPESLDLEHSSLPPLPPSPSPYPEPMSATVPLSSSPSSLDEEDSQPTPRYQPYQPLEPSPWADVPSQSSSMSSYACSRIGSAQIPNWSLNRVNLTVLGLSIPAPSLGSTLGAKLKNPKGMRDREDACSYPLVEDMSYLTLDGAMVNSKYGVSGIIGTTST</sequence>
<dbReference type="STRING" id="486041.B0DYD0"/>
<dbReference type="Gene3D" id="6.10.140.910">
    <property type="match status" value="1"/>
</dbReference>
<evidence type="ECO:0000313" key="5">
    <source>
        <dbReference type="Proteomes" id="UP000001194"/>
    </source>
</evidence>
<dbReference type="AlphaFoldDB" id="B0DYD0"/>
<protein>
    <recommendedName>
        <fullName evidence="3">GDP/GTP exchange factor Sec2 N-terminal domain-containing protein</fullName>
    </recommendedName>
</protein>
<feature type="compositionally biased region" description="Basic and acidic residues" evidence="2">
    <location>
        <begin position="372"/>
        <end position="383"/>
    </location>
</feature>
<dbReference type="InterPro" id="IPR040351">
    <property type="entry name" value="RAB3IL/RAB3IP/Sec2"/>
</dbReference>
<dbReference type="KEGG" id="lbc:LACBIDRAFT_295788"/>
<name>B0DYD0_LACBS</name>
<evidence type="ECO:0000313" key="4">
    <source>
        <dbReference type="EMBL" id="EDR00365.1"/>
    </source>
</evidence>
<dbReference type="RefSeq" id="XP_001888924.1">
    <property type="nucleotide sequence ID" value="XM_001888889.1"/>
</dbReference>
<dbReference type="HOGENOM" id="CLU_040679_1_0_1"/>
<organism evidence="5">
    <name type="scientific">Laccaria bicolor (strain S238N-H82 / ATCC MYA-4686)</name>
    <name type="common">Bicoloured deceiver</name>
    <name type="synonym">Laccaria laccata var. bicolor</name>
    <dbReference type="NCBI Taxonomy" id="486041"/>
    <lineage>
        <taxon>Eukaryota</taxon>
        <taxon>Fungi</taxon>
        <taxon>Dikarya</taxon>
        <taxon>Basidiomycota</taxon>
        <taxon>Agaricomycotina</taxon>
        <taxon>Agaricomycetes</taxon>
        <taxon>Agaricomycetidae</taxon>
        <taxon>Agaricales</taxon>
        <taxon>Agaricineae</taxon>
        <taxon>Hydnangiaceae</taxon>
        <taxon>Laccaria</taxon>
    </lineage>
</organism>
<dbReference type="GO" id="GO:0051286">
    <property type="term" value="C:cell tip"/>
    <property type="evidence" value="ECO:0007669"/>
    <property type="project" value="TreeGrafter"/>
</dbReference>
<dbReference type="GeneID" id="6084570"/>
<feature type="compositionally biased region" description="Low complexity" evidence="2">
    <location>
        <begin position="224"/>
        <end position="256"/>
    </location>
</feature>
<keyword evidence="1" id="KW-0175">Coiled coil</keyword>
<dbReference type="PANTHER" id="PTHR14430:SF0">
    <property type="entry name" value="SEC2P DOMAIN-CONTAINING PROTEIN"/>
    <property type="match status" value="1"/>
</dbReference>
<dbReference type="GO" id="GO:0070319">
    <property type="term" value="C:Golgi to plasma membrane transport vesicle"/>
    <property type="evidence" value="ECO:0007669"/>
    <property type="project" value="TreeGrafter"/>
</dbReference>